<dbReference type="PANTHER" id="PTHR33540:SF1">
    <property type="entry name" value="N-ACETYLMURAMATE_N-ACETYLGLUCOSAMINE KINASE"/>
    <property type="match status" value="1"/>
</dbReference>
<reference evidence="4 5" key="1">
    <citation type="submission" date="2024-03" db="EMBL/GenBank/DDBJ databases">
        <title>Community enrichment and isolation of bacterial strains for fucoidan degradation.</title>
        <authorList>
            <person name="Sichert A."/>
        </authorList>
    </citation>
    <scope>NUCLEOTIDE SEQUENCE [LARGE SCALE GENOMIC DNA]</scope>
    <source>
        <strain evidence="4 5">AS76</strain>
    </source>
</reference>
<evidence type="ECO:0000313" key="4">
    <source>
        <dbReference type="EMBL" id="MEM5534819.1"/>
    </source>
</evidence>
<evidence type="ECO:0000259" key="3">
    <source>
        <dbReference type="Pfam" id="PF01636"/>
    </source>
</evidence>
<keyword evidence="2" id="KW-0067">ATP-binding</keyword>
<dbReference type="Gene3D" id="3.30.200.20">
    <property type="entry name" value="Phosphorylase Kinase, domain 1"/>
    <property type="match status" value="1"/>
</dbReference>
<comment type="caution">
    <text evidence="4">The sequence shown here is derived from an EMBL/GenBank/DDBJ whole genome shotgun (WGS) entry which is preliminary data.</text>
</comment>
<dbReference type="EMBL" id="JBBMRA010000001">
    <property type="protein sequence ID" value="MEM5534819.1"/>
    <property type="molecule type" value="Genomic_DNA"/>
</dbReference>
<name>A0ABU9TM85_9GAMM</name>
<protein>
    <submittedName>
        <fullName evidence="4">Phosphotransferase</fullName>
    </submittedName>
</protein>
<dbReference type="InterPro" id="IPR002575">
    <property type="entry name" value="Aminoglycoside_PTrfase"/>
</dbReference>
<dbReference type="InterPro" id="IPR011009">
    <property type="entry name" value="Kinase-like_dom_sf"/>
</dbReference>
<dbReference type="SUPFAM" id="SSF56112">
    <property type="entry name" value="Protein kinase-like (PK-like)"/>
    <property type="match status" value="1"/>
</dbReference>
<proteinExistence type="predicted"/>
<keyword evidence="5" id="KW-1185">Reference proteome</keyword>
<evidence type="ECO:0000313" key="5">
    <source>
        <dbReference type="Proteomes" id="UP001449225"/>
    </source>
</evidence>
<dbReference type="Pfam" id="PF01636">
    <property type="entry name" value="APH"/>
    <property type="match status" value="1"/>
</dbReference>
<organism evidence="4 5">
    <name type="scientific">Neptuniibacter pectenicola</name>
    <dbReference type="NCBI Taxonomy" id="1806669"/>
    <lineage>
        <taxon>Bacteria</taxon>
        <taxon>Pseudomonadati</taxon>
        <taxon>Pseudomonadota</taxon>
        <taxon>Gammaproteobacteria</taxon>
        <taxon>Oceanospirillales</taxon>
        <taxon>Oceanospirillaceae</taxon>
        <taxon>Neptuniibacter</taxon>
    </lineage>
</organism>
<feature type="domain" description="Aminoglycoside phosphotransferase" evidence="3">
    <location>
        <begin position="30"/>
        <end position="250"/>
    </location>
</feature>
<sequence>MDQRYGQLKDWVGQALLAFDGFDANNWQLLPVSGDASFRRYFRANSGGKSWIAVDAPPDKEDSRPFVSMADALESVGVSVPHIHQHDLQQGFMLLEDFGDDLYLAKLNETTVNELYSDALETLLVIQSCRPAAGSAFPLYDRTLLDREVALFSEWFLQKLLGIELDEDELQMVGFLFNYVIDSALEQPLVFVHRDFHSRNLMYRPGQAPGVIDFQDAVEGPVTYDLASILRDCYVSWPDEQVYGWVEGYRLKLIERGSVMPDAVHFRRWFDLMGAQRHLKAIGIFARLNIRDGKSGYLADIPRTMNYLISVAAKTEELKPVAGWLVQKVLPCMRKSQYFEADVLDDWIVE</sequence>
<gene>
    <name evidence="4" type="ORF">WNY58_00310</name>
</gene>
<dbReference type="Proteomes" id="UP001449225">
    <property type="component" value="Unassembled WGS sequence"/>
</dbReference>
<accession>A0ABU9TM85</accession>
<dbReference type="Gene3D" id="3.90.1200.10">
    <property type="match status" value="1"/>
</dbReference>
<dbReference type="RefSeq" id="WP_342853366.1">
    <property type="nucleotide sequence ID" value="NZ_JBBMRA010000001.1"/>
</dbReference>
<dbReference type="PANTHER" id="PTHR33540">
    <property type="entry name" value="TRNA THREONYLCARBAMOYLADENOSINE BIOSYNTHESIS PROTEIN TSAE"/>
    <property type="match status" value="1"/>
</dbReference>
<evidence type="ECO:0000256" key="1">
    <source>
        <dbReference type="ARBA" id="ARBA00022741"/>
    </source>
</evidence>
<keyword evidence="1" id="KW-0547">Nucleotide-binding</keyword>
<evidence type="ECO:0000256" key="2">
    <source>
        <dbReference type="ARBA" id="ARBA00022840"/>
    </source>
</evidence>